<dbReference type="AlphaFoldDB" id="A0A397IAF7"/>
<keyword evidence="5" id="KW-0472">Membrane</keyword>
<keyword evidence="3" id="KW-0418">Kinase</keyword>
<keyword evidence="8" id="KW-1185">Reference proteome</keyword>
<evidence type="ECO:0000256" key="3">
    <source>
        <dbReference type="ARBA" id="ARBA00022777"/>
    </source>
</evidence>
<evidence type="ECO:0000313" key="8">
    <source>
        <dbReference type="Proteomes" id="UP000215289"/>
    </source>
</evidence>
<protein>
    <recommendedName>
        <fullName evidence="6">Protein kinase domain-containing protein</fullName>
    </recommendedName>
</protein>
<dbReference type="Gene3D" id="1.10.510.10">
    <property type="entry name" value="Transferase(Phosphotransferase) domain 1"/>
    <property type="match status" value="1"/>
</dbReference>
<proteinExistence type="predicted"/>
<dbReference type="EMBL" id="NIDN02000260">
    <property type="protein sequence ID" value="RLL93817.1"/>
    <property type="molecule type" value="Genomic_DNA"/>
</dbReference>
<dbReference type="OrthoDB" id="1668230at2759"/>
<keyword evidence="5" id="KW-0812">Transmembrane</keyword>
<keyword evidence="2" id="KW-0547">Nucleotide-binding</keyword>
<dbReference type="SUPFAM" id="SSF56112">
    <property type="entry name" value="Protein kinase-like (PK-like)"/>
    <property type="match status" value="1"/>
</dbReference>
<dbReference type="PANTHER" id="PTHR44329">
    <property type="entry name" value="SERINE/THREONINE-PROTEIN KINASE TNNI3K-RELATED"/>
    <property type="match status" value="1"/>
</dbReference>
<name>A0A397IAF7_9EURO</name>
<dbReference type="GO" id="GO:0004674">
    <property type="term" value="F:protein serine/threonine kinase activity"/>
    <property type="evidence" value="ECO:0007669"/>
    <property type="project" value="TreeGrafter"/>
</dbReference>
<dbReference type="Pfam" id="PF07714">
    <property type="entry name" value="PK_Tyr_Ser-Thr"/>
    <property type="match status" value="1"/>
</dbReference>
<dbReference type="STRING" id="1245748.A0A397IAF7"/>
<keyword evidence="4" id="KW-0067">ATP-binding</keyword>
<evidence type="ECO:0000256" key="2">
    <source>
        <dbReference type="ARBA" id="ARBA00022741"/>
    </source>
</evidence>
<feature type="transmembrane region" description="Helical" evidence="5">
    <location>
        <begin position="279"/>
        <end position="298"/>
    </location>
</feature>
<evidence type="ECO:0000313" key="7">
    <source>
        <dbReference type="EMBL" id="RLL93817.1"/>
    </source>
</evidence>
<dbReference type="InterPro" id="IPR000719">
    <property type="entry name" value="Prot_kinase_dom"/>
</dbReference>
<sequence>MTSTRLIDPIGSFPQEQILGIGRTGLVVRQGQVAVKLPLRWSTSSHEDVEANIESLQHEQAIYRRLGKCAGVVPFLGCSETATRLRLMENGDLRSYLSRNKPSKSLQLSWFRVMAHTLAHIHDQRIIVADIASRNFLLDSDLTIKMCDFTESVDLPLDACMETADYGGYSIQTDIGQLGAVMYEVVVGEKCEFDIFKNVPPELSGGSWPRREDLPSTQDVWLGSIIERCWTKGAFRSAHDLWKELESVEVENDPAEQLWSSRRLLSMMRYVIPVQWHDSLHPAVMMMVTFGAIAGYVWSRRHN</sequence>
<keyword evidence="5" id="KW-1133">Transmembrane helix</keyword>
<dbReference type="GO" id="GO:0005524">
    <property type="term" value="F:ATP binding"/>
    <property type="evidence" value="ECO:0007669"/>
    <property type="project" value="UniProtKB-KW"/>
</dbReference>
<dbReference type="InterPro" id="IPR051681">
    <property type="entry name" value="Ser/Thr_Kinases-Pseudokinases"/>
</dbReference>
<dbReference type="InterPro" id="IPR011009">
    <property type="entry name" value="Kinase-like_dom_sf"/>
</dbReference>
<gene>
    <name evidence="7" type="ORF">CFD26_102802</name>
</gene>
<dbReference type="PROSITE" id="PS50011">
    <property type="entry name" value="PROTEIN_KINASE_DOM"/>
    <property type="match status" value="1"/>
</dbReference>
<keyword evidence="1" id="KW-0808">Transferase</keyword>
<evidence type="ECO:0000256" key="4">
    <source>
        <dbReference type="ARBA" id="ARBA00022840"/>
    </source>
</evidence>
<evidence type="ECO:0000259" key="6">
    <source>
        <dbReference type="PROSITE" id="PS50011"/>
    </source>
</evidence>
<dbReference type="InterPro" id="IPR001245">
    <property type="entry name" value="Ser-Thr/Tyr_kinase_cat_dom"/>
</dbReference>
<reference evidence="7 8" key="1">
    <citation type="submission" date="2018-08" db="EMBL/GenBank/DDBJ databases">
        <title>Draft genome sequences of two Aspergillus turcosus clinical strains isolated from bronchoalveolar lavage fluid: one azole-susceptible and the other azole-resistant.</title>
        <authorList>
            <person name="Parent-Michaud M."/>
            <person name="Dufresne P.J."/>
            <person name="Fournier E."/>
            <person name="Martineau C."/>
            <person name="Moreira S."/>
            <person name="Perkins V."/>
            <person name="De Repentigny L."/>
            <person name="Dufresne S.F."/>
        </authorList>
    </citation>
    <scope>NUCLEOTIDE SEQUENCE [LARGE SCALE GENOMIC DNA]</scope>
    <source>
        <strain evidence="7">HMR AF 1038</strain>
    </source>
</reference>
<dbReference type="PANTHER" id="PTHR44329:SF288">
    <property type="entry name" value="MITOGEN-ACTIVATED PROTEIN KINASE KINASE KINASE 20"/>
    <property type="match status" value="1"/>
</dbReference>
<feature type="domain" description="Protein kinase" evidence="6">
    <location>
        <begin position="13"/>
        <end position="284"/>
    </location>
</feature>
<comment type="caution">
    <text evidence="7">The sequence shown here is derived from an EMBL/GenBank/DDBJ whole genome shotgun (WGS) entry which is preliminary data.</text>
</comment>
<evidence type="ECO:0000256" key="5">
    <source>
        <dbReference type="SAM" id="Phobius"/>
    </source>
</evidence>
<evidence type="ECO:0000256" key="1">
    <source>
        <dbReference type="ARBA" id="ARBA00022679"/>
    </source>
</evidence>
<dbReference type="Proteomes" id="UP000215289">
    <property type="component" value="Unassembled WGS sequence"/>
</dbReference>
<accession>A0A397IAF7</accession>
<organism evidence="7 8">
    <name type="scientific">Aspergillus turcosus</name>
    <dbReference type="NCBI Taxonomy" id="1245748"/>
    <lineage>
        <taxon>Eukaryota</taxon>
        <taxon>Fungi</taxon>
        <taxon>Dikarya</taxon>
        <taxon>Ascomycota</taxon>
        <taxon>Pezizomycotina</taxon>
        <taxon>Eurotiomycetes</taxon>
        <taxon>Eurotiomycetidae</taxon>
        <taxon>Eurotiales</taxon>
        <taxon>Aspergillaceae</taxon>
        <taxon>Aspergillus</taxon>
        <taxon>Aspergillus subgen. Fumigati</taxon>
    </lineage>
</organism>